<proteinExistence type="predicted"/>
<organism evidence="1 2">
    <name type="scientific">Trichinella zimbabwensis</name>
    <dbReference type="NCBI Taxonomy" id="268475"/>
    <lineage>
        <taxon>Eukaryota</taxon>
        <taxon>Metazoa</taxon>
        <taxon>Ecdysozoa</taxon>
        <taxon>Nematoda</taxon>
        <taxon>Enoplea</taxon>
        <taxon>Dorylaimia</taxon>
        <taxon>Trichinellida</taxon>
        <taxon>Trichinellidae</taxon>
        <taxon>Trichinella</taxon>
    </lineage>
</organism>
<sequence>MDPNCKVMSHLSNPLEEDAAFCFPCRKFSDCGEKKAELSFCISGYRNWKCALDKSKGFAKQEMGRAHV</sequence>
<protein>
    <submittedName>
        <fullName evidence="1">Uncharacterized protein</fullName>
    </submittedName>
</protein>
<evidence type="ECO:0000313" key="2">
    <source>
        <dbReference type="Proteomes" id="UP000055024"/>
    </source>
</evidence>
<comment type="caution">
    <text evidence="1">The sequence shown here is derived from an EMBL/GenBank/DDBJ whole genome shotgun (WGS) entry which is preliminary data.</text>
</comment>
<dbReference type="Proteomes" id="UP000055024">
    <property type="component" value="Unassembled WGS sequence"/>
</dbReference>
<keyword evidence="2" id="KW-1185">Reference proteome</keyword>
<dbReference type="EMBL" id="JYDP01000007">
    <property type="protein sequence ID" value="KRZ17272.1"/>
    <property type="molecule type" value="Genomic_DNA"/>
</dbReference>
<accession>A0A0V1I2Y8</accession>
<reference evidence="1 2" key="1">
    <citation type="submission" date="2015-01" db="EMBL/GenBank/DDBJ databases">
        <title>Evolution of Trichinella species and genotypes.</title>
        <authorList>
            <person name="Korhonen P.K."/>
            <person name="Edoardo P."/>
            <person name="Giuseppe L.R."/>
            <person name="Gasser R.B."/>
        </authorList>
    </citation>
    <scope>NUCLEOTIDE SEQUENCE [LARGE SCALE GENOMIC DNA]</scope>
    <source>
        <strain evidence="1">ISS1029</strain>
    </source>
</reference>
<gene>
    <name evidence="1" type="ORF">T11_812</name>
</gene>
<dbReference type="AlphaFoldDB" id="A0A0V1I2Y8"/>
<dbReference type="OrthoDB" id="10070397at2759"/>
<name>A0A0V1I2Y8_9BILA</name>
<evidence type="ECO:0000313" key="1">
    <source>
        <dbReference type="EMBL" id="KRZ17272.1"/>
    </source>
</evidence>